<feature type="transmembrane region" description="Helical" evidence="6">
    <location>
        <begin position="125"/>
        <end position="145"/>
    </location>
</feature>
<keyword evidence="4 6" id="KW-1133">Transmembrane helix</keyword>
<evidence type="ECO:0000256" key="4">
    <source>
        <dbReference type="ARBA" id="ARBA00022989"/>
    </source>
</evidence>
<gene>
    <name evidence="8" type="ORF">OS493_027841</name>
</gene>
<dbReference type="Gene3D" id="1.10.3430.10">
    <property type="entry name" value="Ammonium transporter AmtB like domains"/>
    <property type="match status" value="1"/>
</dbReference>
<evidence type="ECO:0000256" key="6">
    <source>
        <dbReference type="SAM" id="Phobius"/>
    </source>
</evidence>
<dbReference type="PANTHER" id="PTHR43029">
    <property type="entry name" value="AMMONIUM TRANSPORTER MEP2"/>
    <property type="match status" value="1"/>
</dbReference>
<dbReference type="GO" id="GO:0005886">
    <property type="term" value="C:plasma membrane"/>
    <property type="evidence" value="ECO:0007669"/>
    <property type="project" value="TreeGrafter"/>
</dbReference>
<dbReference type="GO" id="GO:0008519">
    <property type="term" value="F:ammonium channel activity"/>
    <property type="evidence" value="ECO:0007669"/>
    <property type="project" value="InterPro"/>
</dbReference>
<dbReference type="AlphaFoldDB" id="A0A9W9YXA9"/>
<dbReference type="PANTHER" id="PTHR43029:SF21">
    <property type="entry name" value="AMMONIUM TRANSPORTER 1"/>
    <property type="match status" value="1"/>
</dbReference>
<feature type="transmembrane region" description="Helical" evidence="6">
    <location>
        <begin position="41"/>
        <end position="60"/>
    </location>
</feature>
<protein>
    <recommendedName>
        <fullName evidence="7">Ammonium transporter AmtB-like domain-containing protein</fullName>
    </recommendedName>
</protein>
<dbReference type="EMBL" id="MU826851">
    <property type="protein sequence ID" value="KAJ7371152.1"/>
    <property type="molecule type" value="Genomic_DNA"/>
</dbReference>
<name>A0A9W9YXA9_9CNID</name>
<sequence length="185" mass="20665">MECGSAVDAAWLSVITLFVALQGFSFAIYQTGTRSCRSSNTLLVHALINFTVGSILWYFVGYSLSFGPSQKGLIGSLDDAFFWGLSGTNCSLHANSVPGILFASFEMMLAIITPLMLLSAWAEQINILGALIIYLLWPIFVYYPMTHWIRGKGWLHHHFGIVDQSGSFDCAYFNRFLRSCFHQDP</sequence>
<dbReference type="Pfam" id="PF00909">
    <property type="entry name" value="Ammonium_transp"/>
    <property type="match status" value="1"/>
</dbReference>
<evidence type="ECO:0000313" key="9">
    <source>
        <dbReference type="Proteomes" id="UP001163046"/>
    </source>
</evidence>
<dbReference type="InterPro" id="IPR029020">
    <property type="entry name" value="Ammonium/urea_transptr"/>
</dbReference>
<dbReference type="OrthoDB" id="534912at2759"/>
<organism evidence="8 9">
    <name type="scientific">Desmophyllum pertusum</name>
    <dbReference type="NCBI Taxonomy" id="174260"/>
    <lineage>
        <taxon>Eukaryota</taxon>
        <taxon>Metazoa</taxon>
        <taxon>Cnidaria</taxon>
        <taxon>Anthozoa</taxon>
        <taxon>Hexacorallia</taxon>
        <taxon>Scleractinia</taxon>
        <taxon>Caryophylliina</taxon>
        <taxon>Caryophylliidae</taxon>
        <taxon>Desmophyllum</taxon>
    </lineage>
</organism>
<dbReference type="InterPro" id="IPR001905">
    <property type="entry name" value="Ammonium_transpt"/>
</dbReference>
<reference evidence="8" key="1">
    <citation type="submission" date="2023-01" db="EMBL/GenBank/DDBJ databases">
        <title>Genome assembly of the deep-sea coral Lophelia pertusa.</title>
        <authorList>
            <person name="Herrera S."/>
            <person name="Cordes E."/>
        </authorList>
    </citation>
    <scope>NUCLEOTIDE SEQUENCE</scope>
    <source>
        <strain evidence="8">USNM1676648</strain>
        <tissue evidence="8">Polyp</tissue>
    </source>
</reference>
<evidence type="ECO:0000256" key="2">
    <source>
        <dbReference type="ARBA" id="ARBA00005887"/>
    </source>
</evidence>
<evidence type="ECO:0000256" key="5">
    <source>
        <dbReference type="ARBA" id="ARBA00023136"/>
    </source>
</evidence>
<evidence type="ECO:0000256" key="3">
    <source>
        <dbReference type="ARBA" id="ARBA00022692"/>
    </source>
</evidence>
<keyword evidence="3 6" id="KW-0812">Transmembrane</keyword>
<feature type="transmembrane region" description="Helical" evidence="6">
    <location>
        <begin position="99"/>
        <end position="118"/>
    </location>
</feature>
<keyword evidence="9" id="KW-1185">Reference proteome</keyword>
<keyword evidence="5 6" id="KW-0472">Membrane</keyword>
<dbReference type="InterPro" id="IPR024041">
    <property type="entry name" value="NH4_transpt_AmtB-like_dom"/>
</dbReference>
<dbReference type="Proteomes" id="UP001163046">
    <property type="component" value="Unassembled WGS sequence"/>
</dbReference>
<comment type="similarity">
    <text evidence="2">Belongs to the ammonia transporter channel (TC 1.A.11.2) family.</text>
</comment>
<accession>A0A9W9YXA9</accession>
<evidence type="ECO:0000256" key="1">
    <source>
        <dbReference type="ARBA" id="ARBA00004141"/>
    </source>
</evidence>
<evidence type="ECO:0000259" key="7">
    <source>
        <dbReference type="Pfam" id="PF00909"/>
    </source>
</evidence>
<comment type="subcellular location">
    <subcellularLocation>
        <location evidence="1">Membrane</location>
        <topology evidence="1">Multi-pass membrane protein</topology>
    </subcellularLocation>
</comment>
<dbReference type="SUPFAM" id="SSF111352">
    <property type="entry name" value="Ammonium transporter"/>
    <property type="match status" value="1"/>
</dbReference>
<comment type="caution">
    <text evidence="8">The sequence shown here is derived from an EMBL/GenBank/DDBJ whole genome shotgun (WGS) entry which is preliminary data.</text>
</comment>
<feature type="transmembrane region" description="Helical" evidence="6">
    <location>
        <begin position="6"/>
        <end position="29"/>
    </location>
</feature>
<evidence type="ECO:0000313" key="8">
    <source>
        <dbReference type="EMBL" id="KAJ7371152.1"/>
    </source>
</evidence>
<feature type="domain" description="Ammonium transporter AmtB-like" evidence="7">
    <location>
        <begin position="10"/>
        <end position="167"/>
    </location>
</feature>
<proteinExistence type="inferred from homology"/>